<feature type="region of interest" description="Disordered" evidence="1">
    <location>
        <begin position="129"/>
        <end position="164"/>
    </location>
</feature>
<feature type="compositionally biased region" description="Low complexity" evidence="1">
    <location>
        <begin position="1"/>
        <end position="15"/>
    </location>
</feature>
<evidence type="ECO:0000256" key="1">
    <source>
        <dbReference type="SAM" id="MobiDB-lite"/>
    </source>
</evidence>
<accession>A0A7S2BG52</accession>
<gene>
    <name evidence="2" type="ORF">AAND1436_LOCUS10834</name>
</gene>
<protein>
    <recommendedName>
        <fullName evidence="3">GSKIP domain-containing protein</fullName>
    </recommendedName>
</protein>
<evidence type="ECO:0008006" key="3">
    <source>
        <dbReference type="Google" id="ProtNLM"/>
    </source>
</evidence>
<reference evidence="2" key="1">
    <citation type="submission" date="2021-01" db="EMBL/GenBank/DDBJ databases">
        <authorList>
            <person name="Corre E."/>
            <person name="Pelletier E."/>
            <person name="Niang G."/>
            <person name="Scheremetjew M."/>
            <person name="Finn R."/>
            <person name="Kale V."/>
            <person name="Holt S."/>
            <person name="Cochrane G."/>
            <person name="Meng A."/>
            <person name="Brown T."/>
            <person name="Cohen L."/>
        </authorList>
    </citation>
    <scope>NUCLEOTIDE SEQUENCE</scope>
    <source>
        <strain evidence="2">CCMP2222</strain>
    </source>
</reference>
<sequence>MARGGSSLGAEAGGSPISAGFECSPQPVADDLLHYQEHYQDFFSELDILSTSPDRQQALFRVVSRSGSGRELRVRLTPSSFCVEEDSQDGSLRGEQFETFEQVLSAMDGAEAFGSRLCGLVSEQLAQQLGSFEGRFEDDDADEDGEEGRPQEPPESSRQPPQNP</sequence>
<name>A0A7S2BG52_9DINO</name>
<proteinExistence type="predicted"/>
<feature type="compositionally biased region" description="Acidic residues" evidence="1">
    <location>
        <begin position="136"/>
        <end position="146"/>
    </location>
</feature>
<organism evidence="2">
    <name type="scientific">Alexandrium andersonii</name>
    <dbReference type="NCBI Taxonomy" id="327968"/>
    <lineage>
        <taxon>Eukaryota</taxon>
        <taxon>Sar</taxon>
        <taxon>Alveolata</taxon>
        <taxon>Dinophyceae</taxon>
        <taxon>Gonyaulacales</taxon>
        <taxon>Pyrocystaceae</taxon>
        <taxon>Alexandrium</taxon>
    </lineage>
</organism>
<dbReference type="EMBL" id="HBGQ01021883">
    <property type="protein sequence ID" value="CAD9395663.1"/>
    <property type="molecule type" value="Transcribed_RNA"/>
</dbReference>
<feature type="compositionally biased region" description="Low complexity" evidence="1">
    <location>
        <begin position="154"/>
        <end position="164"/>
    </location>
</feature>
<evidence type="ECO:0000313" key="2">
    <source>
        <dbReference type="EMBL" id="CAD9395663.1"/>
    </source>
</evidence>
<dbReference type="AlphaFoldDB" id="A0A7S2BG52"/>
<feature type="region of interest" description="Disordered" evidence="1">
    <location>
        <begin position="1"/>
        <end position="22"/>
    </location>
</feature>